<dbReference type="Proteomes" id="UP000507245">
    <property type="component" value="Unassembled WGS sequence"/>
</dbReference>
<sequence length="99" mass="10792">MPRIPSIRHVSALCCIPEASQPFYGELGGLTRLTEHSATADRPEKCSPLHSTIAHLDSSKMFPKSDSSVKKQTTPHPRELSRRVGDLLTLGIYGAKLPA</sequence>
<proteinExistence type="predicted"/>
<evidence type="ECO:0000313" key="2">
    <source>
        <dbReference type="EMBL" id="CAB4316409.1"/>
    </source>
</evidence>
<evidence type="ECO:0000313" key="3">
    <source>
        <dbReference type="Proteomes" id="UP000507245"/>
    </source>
</evidence>
<keyword evidence="3" id="KW-1185">Reference proteome</keyword>
<organism evidence="2 3">
    <name type="scientific">Prunus armeniaca</name>
    <name type="common">Apricot</name>
    <name type="synonym">Armeniaca vulgaris</name>
    <dbReference type="NCBI Taxonomy" id="36596"/>
    <lineage>
        <taxon>Eukaryota</taxon>
        <taxon>Viridiplantae</taxon>
        <taxon>Streptophyta</taxon>
        <taxon>Embryophyta</taxon>
        <taxon>Tracheophyta</taxon>
        <taxon>Spermatophyta</taxon>
        <taxon>Magnoliopsida</taxon>
        <taxon>eudicotyledons</taxon>
        <taxon>Gunneridae</taxon>
        <taxon>Pentapetalae</taxon>
        <taxon>rosids</taxon>
        <taxon>fabids</taxon>
        <taxon>Rosales</taxon>
        <taxon>Rosaceae</taxon>
        <taxon>Amygdaloideae</taxon>
        <taxon>Amygdaleae</taxon>
        <taxon>Prunus</taxon>
    </lineage>
</organism>
<protein>
    <submittedName>
        <fullName evidence="2">Uncharacterized protein</fullName>
    </submittedName>
</protein>
<dbReference type="AlphaFoldDB" id="A0A6J5XRQ8"/>
<dbReference type="EMBL" id="CAEKKB010000007">
    <property type="protein sequence ID" value="CAB4316409.1"/>
    <property type="molecule type" value="Genomic_DNA"/>
</dbReference>
<evidence type="ECO:0000256" key="1">
    <source>
        <dbReference type="SAM" id="MobiDB-lite"/>
    </source>
</evidence>
<reference evidence="3" key="1">
    <citation type="journal article" date="2020" name="Genome Biol.">
        <title>Gamete binning: chromosome-level and haplotype-resolved genome assembly enabled by high-throughput single-cell sequencing of gamete genomes.</title>
        <authorList>
            <person name="Campoy J.A."/>
            <person name="Sun H."/>
            <person name="Goel M."/>
            <person name="Jiao W.-B."/>
            <person name="Folz-Donahue K."/>
            <person name="Wang N."/>
            <person name="Rubio M."/>
            <person name="Liu C."/>
            <person name="Kukat C."/>
            <person name="Ruiz D."/>
            <person name="Huettel B."/>
            <person name="Schneeberger K."/>
        </authorList>
    </citation>
    <scope>NUCLEOTIDE SEQUENCE [LARGE SCALE GENOMIC DNA]</scope>
    <source>
        <strain evidence="3">cv. Rojo Pasion</strain>
    </source>
</reference>
<gene>
    <name evidence="2" type="ORF">ORAREDHAP_LOCUS41760</name>
</gene>
<accession>A0A6J5XRQ8</accession>
<name>A0A6J5XRQ8_PRUAR</name>
<feature type="region of interest" description="Disordered" evidence="1">
    <location>
        <begin position="60"/>
        <end position="81"/>
    </location>
</feature>